<organism evidence="2 3">
    <name type="scientific">Stylonychia lemnae</name>
    <name type="common">Ciliate</name>
    <dbReference type="NCBI Taxonomy" id="5949"/>
    <lineage>
        <taxon>Eukaryota</taxon>
        <taxon>Sar</taxon>
        <taxon>Alveolata</taxon>
        <taxon>Ciliophora</taxon>
        <taxon>Intramacronucleata</taxon>
        <taxon>Spirotrichea</taxon>
        <taxon>Stichotrichia</taxon>
        <taxon>Sporadotrichida</taxon>
        <taxon>Oxytrichidae</taxon>
        <taxon>Stylonychinae</taxon>
        <taxon>Stylonychia</taxon>
    </lineage>
</organism>
<evidence type="ECO:0000256" key="1">
    <source>
        <dbReference type="SAM" id="MobiDB-lite"/>
    </source>
</evidence>
<dbReference type="EMBL" id="CCKQ01008391">
    <property type="protein sequence ID" value="CDW79850.1"/>
    <property type="molecule type" value="Genomic_DNA"/>
</dbReference>
<feature type="compositionally biased region" description="Polar residues" evidence="1">
    <location>
        <begin position="735"/>
        <end position="744"/>
    </location>
</feature>
<feature type="compositionally biased region" description="Low complexity" evidence="1">
    <location>
        <begin position="1274"/>
        <end position="1285"/>
    </location>
</feature>
<accession>A0A078AC38</accession>
<gene>
    <name evidence="2" type="primary">Contig10449.g11151</name>
    <name evidence="2" type="ORF">STYLEM_8842</name>
</gene>
<reference evidence="2 3" key="1">
    <citation type="submission" date="2014-06" db="EMBL/GenBank/DDBJ databases">
        <authorList>
            <person name="Swart Estienne"/>
        </authorList>
    </citation>
    <scope>NUCLEOTIDE SEQUENCE [LARGE SCALE GENOMIC DNA]</scope>
    <source>
        <strain evidence="2 3">130c</strain>
    </source>
</reference>
<feature type="compositionally biased region" description="Basic and acidic residues" evidence="1">
    <location>
        <begin position="783"/>
        <end position="800"/>
    </location>
</feature>
<feature type="compositionally biased region" description="Polar residues" evidence="1">
    <location>
        <begin position="1245"/>
        <end position="1259"/>
    </location>
</feature>
<dbReference type="OrthoDB" id="340359at2759"/>
<feature type="region of interest" description="Disordered" evidence="1">
    <location>
        <begin position="735"/>
        <end position="757"/>
    </location>
</feature>
<proteinExistence type="predicted"/>
<evidence type="ECO:0000313" key="2">
    <source>
        <dbReference type="EMBL" id="CDW79850.1"/>
    </source>
</evidence>
<feature type="region of interest" description="Disordered" evidence="1">
    <location>
        <begin position="1245"/>
        <end position="1295"/>
    </location>
</feature>
<name>A0A078AC38_STYLE</name>
<dbReference type="Proteomes" id="UP000039865">
    <property type="component" value="Unassembled WGS sequence"/>
</dbReference>
<feature type="compositionally biased region" description="Low complexity" evidence="1">
    <location>
        <begin position="31"/>
        <end position="50"/>
    </location>
</feature>
<dbReference type="InParanoid" id="A0A078AC38"/>
<feature type="region of interest" description="Disordered" evidence="1">
    <location>
        <begin position="1"/>
        <end position="51"/>
    </location>
</feature>
<dbReference type="PANTHER" id="PTHR38566:SF1">
    <property type="entry name" value="CHROMOSOME UNDETERMINED SCAFFOLD_18, WHOLE GENOME SHOTGUN SEQUENCE"/>
    <property type="match status" value="1"/>
</dbReference>
<protein>
    <submittedName>
        <fullName evidence="2">Uncharacterized protein</fullName>
    </submittedName>
</protein>
<feature type="compositionally biased region" description="Low complexity" evidence="1">
    <location>
        <begin position="1"/>
        <end position="16"/>
    </location>
</feature>
<sequence length="1546" mass="180428">MRSQRSQTPQQRQFSQERLTGRQYQPKNSFQNNQPRNNNQQSYQGRQQQRPLDAVSMYKSVHDPSKIQVITQSSEFLDSPDKITSMTKEFDIINVRADECKIDRSIMVLDLSLNVKGVDEDEAFAKDAYLWLNFRRGNTILELYDPNDITVLIARTVGRKGINKFFDLQYKFINKESRYREDILDQFSKDQKNHILAAPRKAILEGHKVEVIKTLKVNGENCQVSWNPEAECWLICSKNVSLLARDNEDINKYPIKAKRYTFAAVMAECWFKMIEGFSKKELNDLKNDMRNTTWIGEYVGNPLCQHLVRYPFETIVFYAIVENNSRKLCKLPEESMRIFKKYNFNVVFTHSIGAYSDYDKMCDDLQKEFENVASQSIQNEEEGSVLYFVVRDREESKYDEVLSLSKLKTLEYRLFRKMREKLRNFVVKNNYDYIEFTKEKFVKEARDLCKGFKQPHPLDFYIDIFFQAFNLISKGPRQDQNYFKDLLLNQYINFLDDVLNVFEEQNRSHGNRKYTGKVNFMSIILDNQLDINYAGYQAPRYKPKHQPSGSIQKPKQPETSDLGKSIVLIIPPFGIESDAVISLKNDFKDQLVETDHLERKYLLKSNGRGKLNFVLLTSLNGLENGLITQRDDVHYFLFRHDHDFLDKTVHKHFKSTIRDIRKHPQQNPPYYSDTLSQGQTQIEFKQYIDSQVKILTKLLEKSKNSPYLYQNYESEAQLMKAIVKLRDEFTPTQSEAIKSQQNDVQKNEEIVQPKPEQQQQQSIRKVVIVEQQQQQVKLSSALKKTDGTGKKSHREEEKEEKHVKINDVPQVSLIKKEEDIVTSVPSKNTAVYRKKEPVQNLDSEVNSNGKRQSPNPLIISKGSKKKIAVLLPMGIPGMGKTTFIKNYLRKFFEVTNECNFVIISNDEIRKGLINDYLKQNPHKTSRDAFDSTMKSTAQVFNQALTQRIQDAANDTKNNIYVICLDKNHPPPIIQKTVDVIESALSQQQREKIDLMKIALVPNQPNPHRGFPFSLSLLVQCYQRCLDRSNHDTLTNEDPNHLARVLFLFYKQYQTQKFDNQFLRDHNLDQFMKVPFTLEHQDLELPNNLYRNVEQCLEHTTNQLPLPHPVFDKFVHLSQIYKVFFKGQTGEESKLEKYLEENFSNLFQQDISPKVRKQVKPRQQDQDANRKYSQTMIIEEQLTEVIQNQPSYQAKRSSNSNLSQLVDQKWIAESETKANTQSIENTSIRQVEEVSDNQEQVHSLFNQAETKYPHNNTQQQTKKERTSSKPKPKAKQQIEQKQQQQTKSHDQGTFTAYKPRLVQKETDLPFEEAQSFRTVTKVKVTRDDYSDDENDQRVPIYLGIMLHHSSYLRQGLKDIIMDCCQRILNFEAINQTKQLLTSMQELFEQNKTKSSDGWTIIPDMHVTTYFMNRAEDKKDSHFYEDFVENQEVEVEIMAVLIVPGKIMTGVCFPDHPVENRCPHITLLKNIWPPKNSNDLLNETCFNQKGAFKVAYDQLKSEGKVAKDLELIKANSVRLDKNAPSTSCYFLALPEPLCIKGLTKKVYN</sequence>
<dbReference type="PANTHER" id="PTHR38566">
    <property type="entry name" value="RNA_LIG_T4_1 DOMAIN-CONTAINING PROTEIN"/>
    <property type="match status" value="1"/>
</dbReference>
<feature type="region of interest" description="Disordered" evidence="1">
    <location>
        <begin position="778"/>
        <end position="800"/>
    </location>
</feature>
<dbReference type="SUPFAM" id="SSF52540">
    <property type="entry name" value="P-loop containing nucleoside triphosphate hydrolases"/>
    <property type="match status" value="1"/>
</dbReference>
<evidence type="ECO:0000313" key="3">
    <source>
        <dbReference type="Proteomes" id="UP000039865"/>
    </source>
</evidence>
<keyword evidence="3" id="KW-1185">Reference proteome</keyword>
<dbReference type="InterPro" id="IPR027417">
    <property type="entry name" value="P-loop_NTPase"/>
</dbReference>
<dbReference type="Gene3D" id="3.40.50.300">
    <property type="entry name" value="P-loop containing nucleotide triphosphate hydrolases"/>
    <property type="match status" value="1"/>
</dbReference>